<protein>
    <recommendedName>
        <fullName evidence="7">alpha-1,2-Mannosidase</fullName>
        <ecNumber evidence="7">3.2.1.-</ecNumber>
    </recommendedName>
</protein>
<dbReference type="GO" id="GO:0004571">
    <property type="term" value="F:mannosyl-oligosaccharide 1,2-alpha-mannosidase activity"/>
    <property type="evidence" value="ECO:0007669"/>
    <property type="project" value="InterPro"/>
</dbReference>
<comment type="cofactor">
    <cofactor evidence="6">
        <name>Ca(2+)</name>
        <dbReference type="ChEBI" id="CHEBI:29108"/>
    </cofactor>
</comment>
<feature type="binding site" evidence="6">
    <location>
        <position position="554"/>
    </location>
    <ligand>
        <name>Ca(2+)</name>
        <dbReference type="ChEBI" id="CHEBI:29108"/>
    </ligand>
</feature>
<proteinExistence type="inferred from homology"/>
<dbReference type="GO" id="GO:0044322">
    <property type="term" value="C:endoplasmic reticulum quality control compartment"/>
    <property type="evidence" value="ECO:0007669"/>
    <property type="project" value="GOC"/>
</dbReference>
<dbReference type="InterPro" id="IPR001382">
    <property type="entry name" value="Glyco_hydro_47"/>
</dbReference>
<dbReference type="InterPro" id="IPR012341">
    <property type="entry name" value="6hp_glycosidase-like_sf"/>
</dbReference>
<dbReference type="GO" id="GO:0016020">
    <property type="term" value="C:membrane"/>
    <property type="evidence" value="ECO:0007669"/>
    <property type="project" value="InterPro"/>
</dbReference>
<dbReference type="Pfam" id="PF01532">
    <property type="entry name" value="Glyco_hydro_47"/>
    <property type="match status" value="1"/>
</dbReference>
<dbReference type="InterPro" id="IPR044674">
    <property type="entry name" value="EDEM1/2/3"/>
</dbReference>
<feature type="active site" evidence="5">
    <location>
        <position position="315"/>
    </location>
</feature>
<evidence type="ECO:0000256" key="7">
    <source>
        <dbReference type="RuleBase" id="RU361193"/>
    </source>
</evidence>
<dbReference type="EC" id="3.2.1.-" evidence="7"/>
<dbReference type="EMBL" id="CP072755">
    <property type="protein sequence ID" value="QUC19954.1"/>
    <property type="molecule type" value="Genomic_DNA"/>
</dbReference>
<sequence>MRADHLARLRQDTVDMFYHGFSNYMKHAFPEDELRPLTCGALTRDRNDATRIELNDALGNYSLTLIDSLSTLAVLAGGPQDGSYTGPKALSDFQDGIAQFVLHYGDGRRGPSGAGTRARGFDLDSKVQVFETVIRGLGGLLSAHLFAVGELPITGYHPQPLAAGVESDDPLELPPIAWPNGFKYDGQLLRLALDLAERLLPAFYSRTGIPYPRVNLRTGIPFYTNSPLHRDSAAPGGQDERAEITETCSAGAGSLTLEFTVLSRLSGDPRFEHAAKRAFWEVWRRRSEIGLIGNGIDAERGFWIGPHSGIGAGMDSFFEYAFKSHVLLSGQEAPNAARSPNRSTSTSWLDPNSLHDPLPPEMHSSDAFLQAWHEAHASVKRHIYTNRSHFPYYSNSHRATGQPYTMWIDSLGAFYPGLLALAGEVEEAIEANLVYTALWTRYSALPERWSIRENNVEPGIGWWPGRPEFIESTYHIYRATGDPWYLHVGEMVLKDIRRRCYAPCGWAGLQDVRTGEKQNRMESFFLGETTKYMYLLFDPDHALNSLDAPYVFTTEGHPLVIPRKKGKGARQARQSAKMGQAARDKGVSVTYRKEDFTNTCPAPAPVEEPLTGSSTAARRDLFAVSRFTNLYNTPNNHGPMQQVLVHDNKKGLVTKYRAASNHSIFPWTLPPTMLPPNGTCAAPFRRVISAIEFPAGDAESSLLSRLGASLEWYTYLGPTVKNLEGLRLQLEQEFSSEHGEYVWKITHVGNTQLGRQETVFFHAEHVRHFRDEVFTAMRRKDAVDIQVLVNVTPPSPPPPPPPAPPAPPPTNLSTLLALRPPEHPSAPPHLGSGLPNNMLQGQDRDRDQDSNLPPSESLFRNLLRAVTSVFDPSETESPGTEDENAPRTALHTWEALASVGPGAYPLPAVADTCLPGGPAYNSRDPVSNFPWRSVYLADRGCDSPLPESAPKEHQVIVFRRGGCSFSHKIKNVPAFFPDRNSLQLVLVLDEADDGDGDGDDDAADHNGRQLPRPLLETEQLTPKGMKRLHGVPLVLLRVGKGGYGLFENALAVGMRRKYTMHSQGLIIDNALVL</sequence>
<dbReference type="PANTHER" id="PTHR45679:SF5">
    <property type="entry name" value="ER DEGRADATION-ENHANCING ALPHA-MANNOSIDASE-LIKE PROTEIN 1"/>
    <property type="match status" value="1"/>
</dbReference>
<dbReference type="Gene3D" id="1.50.10.10">
    <property type="match status" value="1"/>
</dbReference>
<evidence type="ECO:0000256" key="5">
    <source>
        <dbReference type="PIRSR" id="PIRSR601382-1"/>
    </source>
</evidence>
<evidence type="ECO:0000313" key="10">
    <source>
        <dbReference type="Proteomes" id="UP000027002"/>
    </source>
</evidence>
<keyword evidence="7" id="KW-0326">Glycosidase</keyword>
<evidence type="ECO:0000256" key="6">
    <source>
        <dbReference type="PIRSR" id="PIRSR601382-2"/>
    </source>
</evidence>
<evidence type="ECO:0000256" key="3">
    <source>
        <dbReference type="ARBA" id="ARBA00022824"/>
    </source>
</evidence>
<dbReference type="InterPro" id="IPR036026">
    <property type="entry name" value="Seven-hairpin_glycosidases"/>
</dbReference>
<comment type="similarity">
    <text evidence="2 7">Belongs to the glycosyl hydrolase 47 family.</text>
</comment>
<dbReference type="AlphaFoldDB" id="A0A8E5HQS8"/>
<feature type="compositionally biased region" description="Pro residues" evidence="8">
    <location>
        <begin position="793"/>
        <end position="810"/>
    </location>
</feature>
<feature type="region of interest" description="Disordered" evidence="8">
    <location>
        <begin position="333"/>
        <end position="355"/>
    </location>
</feature>
<gene>
    <name evidence="9" type="ORF">UV8b_04195</name>
</gene>
<organism evidence="9 10">
    <name type="scientific">Ustilaginoidea virens</name>
    <name type="common">Rice false smut fungus</name>
    <name type="synonym">Villosiclava virens</name>
    <dbReference type="NCBI Taxonomy" id="1159556"/>
    <lineage>
        <taxon>Eukaryota</taxon>
        <taxon>Fungi</taxon>
        <taxon>Dikarya</taxon>
        <taxon>Ascomycota</taxon>
        <taxon>Pezizomycotina</taxon>
        <taxon>Sordariomycetes</taxon>
        <taxon>Hypocreomycetidae</taxon>
        <taxon>Hypocreales</taxon>
        <taxon>Clavicipitaceae</taxon>
        <taxon>Ustilaginoidea</taxon>
    </lineage>
</organism>
<dbReference type="KEGG" id="uvi:66064973"/>
<feature type="active site" description="Proton donor" evidence="5">
    <location>
        <position position="131"/>
    </location>
</feature>
<keyword evidence="6" id="KW-0106">Calcium</keyword>
<comment type="subcellular location">
    <subcellularLocation>
        <location evidence="1">Endoplasmic reticulum</location>
    </subcellularLocation>
</comment>
<dbReference type="Proteomes" id="UP000027002">
    <property type="component" value="Chromosome 3"/>
</dbReference>
<keyword evidence="4" id="KW-0325">Glycoprotein</keyword>
<evidence type="ECO:0000256" key="2">
    <source>
        <dbReference type="ARBA" id="ARBA00007658"/>
    </source>
</evidence>
<dbReference type="RefSeq" id="XP_042997627.1">
    <property type="nucleotide sequence ID" value="XM_043141693.1"/>
</dbReference>
<feature type="compositionally biased region" description="Polar residues" evidence="8">
    <location>
        <begin position="338"/>
        <end position="350"/>
    </location>
</feature>
<reference evidence="9" key="1">
    <citation type="submission" date="2020-03" db="EMBL/GenBank/DDBJ databases">
        <title>A mixture of massive structural variations and highly conserved coding sequences in Ustilaginoidea virens genome.</title>
        <authorList>
            <person name="Zhang K."/>
            <person name="Zhao Z."/>
            <person name="Zhang Z."/>
            <person name="Li Y."/>
            <person name="Hsiang T."/>
            <person name="Sun W."/>
        </authorList>
    </citation>
    <scope>NUCLEOTIDE SEQUENCE</scope>
    <source>
        <strain evidence="9">UV-8b</strain>
    </source>
</reference>
<keyword evidence="3" id="KW-0256">Endoplasmic reticulum</keyword>
<keyword evidence="6" id="KW-0479">Metal-binding</keyword>
<feature type="region of interest" description="Disordered" evidence="8">
    <location>
        <begin position="789"/>
        <end position="855"/>
    </location>
</feature>
<feature type="active site" evidence="5">
    <location>
        <position position="468"/>
    </location>
</feature>
<feature type="active site" description="Proton donor" evidence="5">
    <location>
        <position position="447"/>
    </location>
</feature>
<accession>A0A8E5HQS8</accession>
<evidence type="ECO:0000256" key="1">
    <source>
        <dbReference type="ARBA" id="ARBA00004240"/>
    </source>
</evidence>
<keyword evidence="10" id="KW-1185">Reference proteome</keyword>
<dbReference type="PRINTS" id="PR00747">
    <property type="entry name" value="GLYHDRLASE47"/>
</dbReference>
<dbReference type="SUPFAM" id="SSF48225">
    <property type="entry name" value="Seven-hairpin glycosidases"/>
    <property type="match status" value="1"/>
</dbReference>
<dbReference type="PANTHER" id="PTHR45679">
    <property type="entry name" value="ER DEGRADATION-ENHANCING ALPHA-MANNOSIDASE-LIKE PROTEIN 2"/>
    <property type="match status" value="1"/>
</dbReference>
<dbReference type="GO" id="GO:0005509">
    <property type="term" value="F:calcium ion binding"/>
    <property type="evidence" value="ECO:0007669"/>
    <property type="project" value="InterPro"/>
</dbReference>
<dbReference type="GO" id="GO:0036503">
    <property type="term" value="P:ERAD pathway"/>
    <property type="evidence" value="ECO:0007669"/>
    <property type="project" value="UniProtKB-ARBA"/>
</dbReference>
<name>A0A8E5HQS8_USTVR</name>
<dbReference type="UniPathway" id="UPA00378"/>
<dbReference type="GO" id="GO:0005975">
    <property type="term" value="P:carbohydrate metabolic process"/>
    <property type="evidence" value="ECO:0007669"/>
    <property type="project" value="InterPro"/>
</dbReference>
<dbReference type="OrthoDB" id="8118055at2759"/>
<keyword evidence="7" id="KW-0378">Hydrolase</keyword>
<dbReference type="GeneID" id="66064973"/>
<evidence type="ECO:0000256" key="4">
    <source>
        <dbReference type="ARBA" id="ARBA00023180"/>
    </source>
</evidence>
<evidence type="ECO:0000256" key="8">
    <source>
        <dbReference type="SAM" id="MobiDB-lite"/>
    </source>
</evidence>
<evidence type="ECO:0000313" key="9">
    <source>
        <dbReference type="EMBL" id="QUC19954.1"/>
    </source>
</evidence>
<dbReference type="GO" id="GO:1904380">
    <property type="term" value="P:endoplasmic reticulum mannose trimming"/>
    <property type="evidence" value="ECO:0007669"/>
    <property type="project" value="InterPro"/>
</dbReference>